<dbReference type="EMBL" id="CAJOBJ010167241">
    <property type="protein sequence ID" value="CAF4869252.1"/>
    <property type="molecule type" value="Genomic_DNA"/>
</dbReference>
<sequence>KSSVLAHLANSSLCDVVAEPIDSWTNLNGHNILVNKKLKK</sequence>
<dbReference type="AlphaFoldDB" id="A0A8S3C7K3"/>
<evidence type="ECO:0000313" key="2">
    <source>
        <dbReference type="EMBL" id="CAF4457525.1"/>
    </source>
</evidence>
<comment type="caution">
    <text evidence="3">The sequence shown here is derived from an EMBL/GenBank/DDBJ whole genome shotgun (WGS) entry which is preliminary data.</text>
</comment>
<name>A0A8S3C7K3_9BILA</name>
<evidence type="ECO:0000313" key="4">
    <source>
        <dbReference type="Proteomes" id="UP000681720"/>
    </source>
</evidence>
<dbReference type="Proteomes" id="UP000681720">
    <property type="component" value="Unassembled WGS sequence"/>
</dbReference>
<gene>
    <name evidence="3" type="ORF">GIL414_LOCUS50293</name>
    <name evidence="1" type="ORF">SMN809_LOCUS32908</name>
    <name evidence="2" type="ORF">SMN809_LOCUS33010</name>
</gene>
<dbReference type="EMBL" id="CAJOBI010070459">
    <property type="protein sequence ID" value="CAF4455364.1"/>
    <property type="molecule type" value="Genomic_DNA"/>
</dbReference>
<protein>
    <submittedName>
        <fullName evidence="3">Uncharacterized protein</fullName>
    </submittedName>
</protein>
<evidence type="ECO:0000313" key="1">
    <source>
        <dbReference type="EMBL" id="CAF4455364.1"/>
    </source>
</evidence>
<proteinExistence type="predicted"/>
<organism evidence="3 4">
    <name type="scientific">Rotaria magnacalcarata</name>
    <dbReference type="NCBI Taxonomy" id="392030"/>
    <lineage>
        <taxon>Eukaryota</taxon>
        <taxon>Metazoa</taxon>
        <taxon>Spiralia</taxon>
        <taxon>Gnathifera</taxon>
        <taxon>Rotifera</taxon>
        <taxon>Eurotatoria</taxon>
        <taxon>Bdelloidea</taxon>
        <taxon>Philodinida</taxon>
        <taxon>Philodinidae</taxon>
        <taxon>Rotaria</taxon>
    </lineage>
</organism>
<reference evidence="3" key="1">
    <citation type="submission" date="2021-02" db="EMBL/GenBank/DDBJ databases">
        <authorList>
            <person name="Nowell W R."/>
        </authorList>
    </citation>
    <scope>NUCLEOTIDE SEQUENCE</scope>
</reference>
<accession>A0A8S3C7K3</accession>
<evidence type="ECO:0000313" key="3">
    <source>
        <dbReference type="EMBL" id="CAF4869252.1"/>
    </source>
</evidence>
<dbReference type="EMBL" id="CAJOBI010070886">
    <property type="protein sequence ID" value="CAF4457525.1"/>
    <property type="molecule type" value="Genomic_DNA"/>
</dbReference>
<dbReference type="Proteomes" id="UP000676336">
    <property type="component" value="Unassembled WGS sequence"/>
</dbReference>
<feature type="non-terminal residue" evidence="3">
    <location>
        <position position="1"/>
    </location>
</feature>